<dbReference type="EMBL" id="JAGDFM010000505">
    <property type="protein sequence ID" value="KAG7377605.1"/>
    <property type="molecule type" value="Genomic_DNA"/>
</dbReference>
<gene>
    <name evidence="7" type="ORF">PHYPSEUDO_011400</name>
</gene>
<dbReference type="PROSITE" id="PS00101">
    <property type="entry name" value="HEXAPEP_TRANSFERASES"/>
    <property type="match status" value="1"/>
</dbReference>
<keyword evidence="4" id="KW-0443">Lipid metabolism</keyword>
<keyword evidence="3" id="KW-0808">Transferase</keyword>
<dbReference type="Proteomes" id="UP000694044">
    <property type="component" value="Unassembled WGS sequence"/>
</dbReference>
<keyword evidence="8" id="KW-1185">Reference proteome</keyword>
<dbReference type="PANTHER" id="PTHR43480">
    <property type="entry name" value="ACYL-[ACYL-CARRIER-PROTEIN]--UDP-N-ACETYLGLUCOSAMINE O-ACYLTRANSFERASE"/>
    <property type="match status" value="1"/>
</dbReference>
<dbReference type="NCBIfam" id="NF003657">
    <property type="entry name" value="PRK05289.1"/>
    <property type="match status" value="1"/>
</dbReference>
<dbReference type="OrthoDB" id="25818at2759"/>
<reference evidence="7" key="1">
    <citation type="submission" date="2021-02" db="EMBL/GenBank/DDBJ databases">
        <authorList>
            <person name="Palmer J.M."/>
        </authorList>
    </citation>
    <scope>NUCLEOTIDE SEQUENCE</scope>
    <source>
        <strain evidence="7">SCRP734</strain>
    </source>
</reference>
<dbReference type="AlphaFoldDB" id="A0A8T1V9E5"/>
<sequence>MLSRARWQRFVASASRGPASSSRALSSASAEALEELIAHASQQDEHSAGRRRGISRRLQDYQAAATALERAAEVHATAVVHPNAALGPNVLVGPYSVVGPDVVLEADVRLQSHVVIDGNTRVGSGTVIHPFASLGAEPQDKKHRMFEKESGAMTLTVGSNCVIREHVTVHGSTSYSEAPTAVGDDCWLLCGAHVAHDSQLGRRVVVSNNVCIAGHVSIGDCAIIGGQVGIKQHVSVGPLAMVGGQSAVDGDVLPYGLVVGNRAKLAGLNLVGLRRAGVSRTNIKLLLRAYRYMFGAPACKKRGFAPALDLAYRETVVERAMEAKQFLIKEGLDSERIPMVHEMVDFVVTSPQRFHSSLCHAVISTPLH</sequence>
<dbReference type="InterPro" id="IPR010137">
    <property type="entry name" value="Lipid_A_LpxA"/>
</dbReference>
<keyword evidence="2" id="KW-0441">Lipid A biosynthesis</keyword>
<organism evidence="7 8">
    <name type="scientific">Phytophthora pseudosyringae</name>
    <dbReference type="NCBI Taxonomy" id="221518"/>
    <lineage>
        <taxon>Eukaryota</taxon>
        <taxon>Sar</taxon>
        <taxon>Stramenopiles</taxon>
        <taxon>Oomycota</taxon>
        <taxon>Peronosporomycetes</taxon>
        <taxon>Peronosporales</taxon>
        <taxon>Peronosporaceae</taxon>
        <taxon>Phytophthora</taxon>
    </lineage>
</organism>
<dbReference type="InterPro" id="IPR018357">
    <property type="entry name" value="Hexapep_transf_CS"/>
</dbReference>
<evidence type="ECO:0000256" key="3">
    <source>
        <dbReference type="ARBA" id="ARBA00022679"/>
    </source>
</evidence>
<feature type="domain" description="UDP N-acetylglucosamine O-acyltransferase C-terminal" evidence="6">
    <location>
        <begin position="251"/>
        <end position="329"/>
    </location>
</feature>
<accession>A0A8T1V9E5</accession>
<name>A0A8T1V9E5_9STRA</name>
<comment type="caution">
    <text evidence="7">The sequence shown here is derived from an EMBL/GenBank/DDBJ whole genome shotgun (WGS) entry which is preliminary data.</text>
</comment>
<evidence type="ECO:0000256" key="2">
    <source>
        <dbReference type="ARBA" id="ARBA00022556"/>
    </source>
</evidence>
<dbReference type="InterPro" id="IPR001451">
    <property type="entry name" value="Hexapep"/>
</dbReference>
<evidence type="ECO:0000256" key="1">
    <source>
        <dbReference type="ARBA" id="ARBA00022516"/>
    </source>
</evidence>
<dbReference type="Pfam" id="PF13720">
    <property type="entry name" value="Acetyltransf_11"/>
    <property type="match status" value="1"/>
</dbReference>
<dbReference type="PANTHER" id="PTHR43480:SF1">
    <property type="entry name" value="ACYL-[ACYL-CARRIER-PROTEIN]--UDP-N-ACETYLGLUCOSAMINE O-ACYLTRANSFERASE, MITOCHONDRIAL-RELATED"/>
    <property type="match status" value="1"/>
</dbReference>
<dbReference type="GO" id="GO:0008780">
    <property type="term" value="F:acyl-[acyl-carrier-protein]-UDP-N-acetylglucosamine O-acyltransferase activity"/>
    <property type="evidence" value="ECO:0007669"/>
    <property type="project" value="InterPro"/>
</dbReference>
<dbReference type="Pfam" id="PF00132">
    <property type="entry name" value="Hexapep"/>
    <property type="match status" value="2"/>
</dbReference>
<evidence type="ECO:0000256" key="4">
    <source>
        <dbReference type="ARBA" id="ARBA00023098"/>
    </source>
</evidence>
<evidence type="ECO:0000256" key="5">
    <source>
        <dbReference type="ARBA" id="ARBA00023315"/>
    </source>
</evidence>
<dbReference type="GO" id="GO:0016020">
    <property type="term" value="C:membrane"/>
    <property type="evidence" value="ECO:0007669"/>
    <property type="project" value="GOC"/>
</dbReference>
<dbReference type="InterPro" id="IPR029098">
    <property type="entry name" value="Acetyltransf_C"/>
</dbReference>
<dbReference type="GO" id="GO:0009245">
    <property type="term" value="P:lipid A biosynthetic process"/>
    <property type="evidence" value="ECO:0007669"/>
    <property type="project" value="UniProtKB-KW"/>
</dbReference>
<keyword evidence="1" id="KW-0444">Lipid biosynthesis</keyword>
<keyword evidence="5" id="KW-0012">Acyltransferase</keyword>
<evidence type="ECO:0000259" key="6">
    <source>
        <dbReference type="Pfam" id="PF13720"/>
    </source>
</evidence>
<protein>
    <recommendedName>
        <fullName evidence="6">UDP N-acetylglucosamine O-acyltransferase C-terminal domain-containing protein</fullName>
    </recommendedName>
</protein>
<dbReference type="NCBIfam" id="TIGR01852">
    <property type="entry name" value="lipid_A_lpxA"/>
    <property type="match status" value="1"/>
</dbReference>
<proteinExistence type="predicted"/>
<evidence type="ECO:0000313" key="7">
    <source>
        <dbReference type="EMBL" id="KAG7377605.1"/>
    </source>
</evidence>
<evidence type="ECO:0000313" key="8">
    <source>
        <dbReference type="Proteomes" id="UP000694044"/>
    </source>
</evidence>